<protein>
    <recommendedName>
        <fullName evidence="1">Arc-like DNA binding domain-containing protein</fullName>
    </recommendedName>
</protein>
<dbReference type="SUPFAM" id="SSF47598">
    <property type="entry name" value="Ribbon-helix-helix"/>
    <property type="match status" value="1"/>
</dbReference>
<gene>
    <name evidence="2" type="ORF">PMYSY11_3199</name>
</gene>
<dbReference type="InterPro" id="IPR005569">
    <property type="entry name" value="Arc_DNA-bd_dom"/>
</dbReference>
<dbReference type="EMBL" id="LR215729">
    <property type="protein sequence ID" value="VEV98243.1"/>
    <property type="molecule type" value="Genomic_DNA"/>
</dbReference>
<dbReference type="RefSeq" id="WP_150548805.1">
    <property type="nucleotide sequence ID" value="NZ_LR215729.2"/>
</dbReference>
<reference evidence="2" key="1">
    <citation type="submission" date="2019-02" db="EMBL/GenBank/DDBJ databases">
        <authorList>
            <consortium name="Genoscope - CEA"/>
            <person name="William W."/>
        </authorList>
    </citation>
    <scope>NUCLEOTIDE SEQUENCE [LARGE SCALE GENOMIC DNA]</scope>
    <source>
        <strain evidence="2">YSy11</strain>
    </source>
</reference>
<dbReference type="AlphaFoldDB" id="A0A653E6T0"/>
<dbReference type="GO" id="GO:0006355">
    <property type="term" value="P:regulation of DNA-templated transcription"/>
    <property type="evidence" value="ECO:0007669"/>
    <property type="project" value="InterPro"/>
</dbReference>
<sequence>MKEIQRPSPFPLRLAEDVKEEAKIEAGKNRRSLNAEIGLLIEEGLKWREAQKRQEAAA</sequence>
<dbReference type="GO" id="GO:0003677">
    <property type="term" value="F:DNA binding"/>
    <property type="evidence" value="ECO:0007669"/>
    <property type="project" value="InterPro"/>
</dbReference>
<feature type="domain" description="Arc-like DNA binding" evidence="1">
    <location>
        <begin position="10"/>
        <end position="46"/>
    </location>
</feature>
<name>A0A653E6T0_9PSED</name>
<accession>A0A653E6T0</accession>
<dbReference type="InterPro" id="IPR013321">
    <property type="entry name" value="Arc_rbn_hlx_hlx"/>
</dbReference>
<dbReference type="Gene3D" id="1.10.1220.10">
    <property type="entry name" value="Met repressor-like"/>
    <property type="match status" value="1"/>
</dbReference>
<proteinExistence type="predicted"/>
<evidence type="ECO:0000313" key="2">
    <source>
        <dbReference type="EMBL" id="VEV98243.1"/>
    </source>
</evidence>
<evidence type="ECO:0000259" key="1">
    <source>
        <dbReference type="Pfam" id="PF03869"/>
    </source>
</evidence>
<dbReference type="Pfam" id="PF03869">
    <property type="entry name" value="Arc"/>
    <property type="match status" value="1"/>
</dbReference>
<dbReference type="InterPro" id="IPR010985">
    <property type="entry name" value="Ribbon_hlx_hlx"/>
</dbReference>
<organism evidence="2">
    <name type="scientific">Pseudomonas marincola</name>
    <dbReference type="NCBI Taxonomy" id="437900"/>
    <lineage>
        <taxon>Bacteria</taxon>
        <taxon>Pseudomonadati</taxon>
        <taxon>Pseudomonadota</taxon>
        <taxon>Gammaproteobacteria</taxon>
        <taxon>Pseudomonadales</taxon>
        <taxon>Pseudomonadaceae</taxon>
        <taxon>Pseudomonas</taxon>
    </lineage>
</organism>